<accession>L8WVQ3</accession>
<reference evidence="1 2" key="1">
    <citation type="journal article" date="2013" name="Nat. Commun.">
        <title>The evolution and pathogenic mechanisms of the rice sheath blight pathogen.</title>
        <authorList>
            <person name="Zheng A."/>
            <person name="Lin R."/>
            <person name="Xu L."/>
            <person name="Qin P."/>
            <person name="Tang C."/>
            <person name="Ai P."/>
            <person name="Zhang D."/>
            <person name="Liu Y."/>
            <person name="Sun Z."/>
            <person name="Feng H."/>
            <person name="Wang Y."/>
            <person name="Chen Y."/>
            <person name="Liang X."/>
            <person name="Fu R."/>
            <person name="Li Q."/>
            <person name="Zhang J."/>
            <person name="Yu X."/>
            <person name="Xie Z."/>
            <person name="Ding L."/>
            <person name="Guan P."/>
            <person name="Tang J."/>
            <person name="Liang Y."/>
            <person name="Wang S."/>
            <person name="Deng Q."/>
            <person name="Li S."/>
            <person name="Zhu J."/>
            <person name="Wang L."/>
            <person name="Liu H."/>
            <person name="Li P."/>
        </authorList>
    </citation>
    <scope>NUCLEOTIDE SEQUENCE [LARGE SCALE GENOMIC DNA]</scope>
    <source>
        <strain evidence="2">AG-1 IA</strain>
    </source>
</reference>
<protein>
    <submittedName>
        <fullName evidence="1">Uncharacterized protein</fullName>
    </submittedName>
</protein>
<dbReference type="HOGENOM" id="CLU_2279378_0_0_1"/>
<dbReference type="EMBL" id="AFRT01000936">
    <property type="protein sequence ID" value="ELU42075.1"/>
    <property type="molecule type" value="Genomic_DNA"/>
</dbReference>
<keyword evidence="2" id="KW-1185">Reference proteome</keyword>
<name>L8WVQ3_THACA</name>
<proteinExistence type="predicted"/>
<dbReference type="AlphaFoldDB" id="L8WVQ3"/>
<organism evidence="1 2">
    <name type="scientific">Thanatephorus cucumeris (strain AG1-IA)</name>
    <name type="common">Rice sheath blight fungus</name>
    <name type="synonym">Rhizoctonia solani</name>
    <dbReference type="NCBI Taxonomy" id="983506"/>
    <lineage>
        <taxon>Eukaryota</taxon>
        <taxon>Fungi</taxon>
        <taxon>Dikarya</taxon>
        <taxon>Basidiomycota</taxon>
        <taxon>Agaricomycotina</taxon>
        <taxon>Agaricomycetes</taxon>
        <taxon>Cantharellales</taxon>
        <taxon>Ceratobasidiaceae</taxon>
        <taxon>Rhizoctonia</taxon>
        <taxon>Rhizoctonia solani AG-1</taxon>
    </lineage>
</organism>
<comment type="caution">
    <text evidence="1">The sequence shown here is derived from an EMBL/GenBank/DDBJ whole genome shotgun (WGS) entry which is preliminary data.</text>
</comment>
<evidence type="ECO:0000313" key="1">
    <source>
        <dbReference type="EMBL" id="ELU42075.1"/>
    </source>
</evidence>
<gene>
    <name evidence="1" type="ORF">AG1IA_03898</name>
</gene>
<evidence type="ECO:0000313" key="2">
    <source>
        <dbReference type="Proteomes" id="UP000011668"/>
    </source>
</evidence>
<dbReference type="Proteomes" id="UP000011668">
    <property type="component" value="Unassembled WGS sequence"/>
</dbReference>
<sequence length="102" mass="11435">MFVVTRSETVAPPAVNQVYDGGSRGNIPHRDGGLVHRRGFPRSNNWGQGQSRTVQQLSDNAHMHPARTYRPYIRRKGSMVTQGPQIVMPHERDSVTGLYVPI</sequence>